<feature type="transmembrane region" description="Helical" evidence="9">
    <location>
        <begin position="476"/>
        <end position="500"/>
    </location>
</feature>
<dbReference type="Gene3D" id="3.80.10.10">
    <property type="entry name" value="Ribonuclease Inhibitor"/>
    <property type="match status" value="1"/>
</dbReference>
<sequence>MATHFILFSVLLLSQLALSVSGQVFWSVNCRESVLYTDDNLMVWMPDATLISNGFARVVQSTNSISTELNSLRVFTTRKKNCYSTPVTKGEKVLVRASFNYGNYDGLSSPPTFDLHFDGNFWTTVETTNSGLQMYEATYVTKGDTVSVCVGQTKSGQFPFMSALEVRSVNSDVYSEVDVDRALFLINRFPQDPYDRIWRPTLGGTKAKTITNDAILIDPTGANDPPSGIFANAITVNSTSDSLYLGTISPLNTPVSMTMTMIVRYLYNYTVDSITDISLIATTDSDLPPIINAIETFNISGVLTDGTDSNDVVALALLQTTFDVLGEWSGDPCLPAPYSWDWLNCSNETPPRITSLYLNGYKLSGELPDISSMDALEIIDLHNNTLDGEIPSFLGTMTNLQQLNLANNEFSGPIPTSLSNNNKLRLTVTGNPSVCTSGKSCAISPGTVNSSPGTVSSSPESTTISRSKKKKKSSSLPAVLGTSIPTFFLIWIAIGVIVILRKKKKAVKDNNKPVATAGGANENSNWLNKIGEEMMNGVPQNFGSSPSPLLDDSGKTSDVNGQTGA</sequence>
<dbReference type="EMBL" id="OX465084">
    <property type="protein sequence ID" value="CAI9297895.1"/>
    <property type="molecule type" value="Genomic_DNA"/>
</dbReference>
<evidence type="ECO:0000256" key="8">
    <source>
        <dbReference type="SAM" id="MobiDB-lite"/>
    </source>
</evidence>
<dbReference type="Pfam" id="PF12819">
    <property type="entry name" value="Malectin_like"/>
    <property type="match status" value="1"/>
</dbReference>
<feature type="compositionally biased region" description="Polar residues" evidence="8">
    <location>
        <begin position="556"/>
        <end position="565"/>
    </location>
</feature>
<feature type="region of interest" description="Disordered" evidence="8">
    <location>
        <begin position="511"/>
        <end position="565"/>
    </location>
</feature>
<keyword evidence="7 9" id="KW-0472">Membrane</keyword>
<evidence type="ECO:0000259" key="11">
    <source>
        <dbReference type="Pfam" id="PF12819"/>
    </source>
</evidence>
<keyword evidence="5" id="KW-0677">Repeat</keyword>
<organism evidence="12 13">
    <name type="scientific">Lactuca saligna</name>
    <name type="common">Willowleaf lettuce</name>
    <dbReference type="NCBI Taxonomy" id="75948"/>
    <lineage>
        <taxon>Eukaryota</taxon>
        <taxon>Viridiplantae</taxon>
        <taxon>Streptophyta</taxon>
        <taxon>Embryophyta</taxon>
        <taxon>Tracheophyta</taxon>
        <taxon>Spermatophyta</taxon>
        <taxon>Magnoliopsida</taxon>
        <taxon>eudicotyledons</taxon>
        <taxon>Gunneridae</taxon>
        <taxon>Pentapetalae</taxon>
        <taxon>asterids</taxon>
        <taxon>campanulids</taxon>
        <taxon>Asterales</taxon>
        <taxon>Asteraceae</taxon>
        <taxon>Cichorioideae</taxon>
        <taxon>Cichorieae</taxon>
        <taxon>Lactucinae</taxon>
        <taxon>Lactuca</taxon>
    </lineage>
</organism>
<evidence type="ECO:0000313" key="12">
    <source>
        <dbReference type="EMBL" id="CAI9297895.1"/>
    </source>
</evidence>
<accession>A0AA36ELL7</accession>
<feature type="compositionally biased region" description="Low complexity" evidence="8">
    <location>
        <begin position="446"/>
        <end position="465"/>
    </location>
</feature>
<dbReference type="InterPro" id="IPR001611">
    <property type="entry name" value="Leu-rich_rpt"/>
</dbReference>
<evidence type="ECO:0000256" key="4">
    <source>
        <dbReference type="ARBA" id="ARBA00022729"/>
    </source>
</evidence>
<keyword evidence="4 10" id="KW-0732">Signal</keyword>
<gene>
    <name evidence="12" type="ORF">LSALG_LOCUS36678</name>
</gene>
<protein>
    <recommendedName>
        <fullName evidence="11">Malectin-like domain-containing protein</fullName>
    </recommendedName>
</protein>
<dbReference type="SUPFAM" id="SSF52058">
    <property type="entry name" value="L domain-like"/>
    <property type="match status" value="1"/>
</dbReference>
<evidence type="ECO:0000256" key="9">
    <source>
        <dbReference type="SAM" id="Phobius"/>
    </source>
</evidence>
<evidence type="ECO:0000313" key="13">
    <source>
        <dbReference type="Proteomes" id="UP001177003"/>
    </source>
</evidence>
<feature type="signal peptide" evidence="10">
    <location>
        <begin position="1"/>
        <end position="22"/>
    </location>
</feature>
<dbReference type="AlphaFoldDB" id="A0AA36ELL7"/>
<dbReference type="PANTHER" id="PTHR45631:SF201">
    <property type="entry name" value="MALECTIN-LIKE CARBOHYDRATE-BINDING DOMAIN-CONTAINING PROTEIN-RELATED"/>
    <property type="match status" value="1"/>
</dbReference>
<dbReference type="InterPro" id="IPR024788">
    <property type="entry name" value="Malectin-like_Carb-bd_dom"/>
</dbReference>
<dbReference type="GO" id="GO:0016020">
    <property type="term" value="C:membrane"/>
    <property type="evidence" value="ECO:0007669"/>
    <property type="project" value="UniProtKB-SubCell"/>
</dbReference>
<keyword evidence="2" id="KW-0433">Leucine-rich repeat</keyword>
<evidence type="ECO:0000256" key="5">
    <source>
        <dbReference type="ARBA" id="ARBA00022737"/>
    </source>
</evidence>
<keyword evidence="13" id="KW-1185">Reference proteome</keyword>
<feature type="domain" description="Malectin-like" evidence="11">
    <location>
        <begin position="34"/>
        <end position="244"/>
    </location>
</feature>
<evidence type="ECO:0000256" key="1">
    <source>
        <dbReference type="ARBA" id="ARBA00004167"/>
    </source>
</evidence>
<feature type="chain" id="PRO_5041300652" description="Malectin-like domain-containing protein" evidence="10">
    <location>
        <begin position="23"/>
        <end position="565"/>
    </location>
</feature>
<name>A0AA36ELL7_LACSI</name>
<feature type="compositionally biased region" description="Polar residues" evidence="8">
    <location>
        <begin position="538"/>
        <end position="547"/>
    </location>
</feature>
<evidence type="ECO:0000256" key="3">
    <source>
        <dbReference type="ARBA" id="ARBA00022692"/>
    </source>
</evidence>
<keyword evidence="3 9" id="KW-0812">Transmembrane</keyword>
<proteinExistence type="predicted"/>
<dbReference type="Proteomes" id="UP001177003">
    <property type="component" value="Chromosome 8"/>
</dbReference>
<feature type="region of interest" description="Disordered" evidence="8">
    <location>
        <begin position="446"/>
        <end position="472"/>
    </location>
</feature>
<evidence type="ECO:0000256" key="10">
    <source>
        <dbReference type="SAM" id="SignalP"/>
    </source>
</evidence>
<dbReference type="Pfam" id="PF00560">
    <property type="entry name" value="LRR_1"/>
    <property type="match status" value="2"/>
</dbReference>
<dbReference type="InterPro" id="IPR032675">
    <property type="entry name" value="LRR_dom_sf"/>
</dbReference>
<dbReference type="FunFam" id="3.80.10.10:FF:000129">
    <property type="entry name" value="Leucine-rich repeat receptor-like kinase"/>
    <property type="match status" value="1"/>
</dbReference>
<evidence type="ECO:0000256" key="6">
    <source>
        <dbReference type="ARBA" id="ARBA00022989"/>
    </source>
</evidence>
<reference evidence="12" key="1">
    <citation type="submission" date="2023-04" db="EMBL/GenBank/DDBJ databases">
        <authorList>
            <person name="Vijverberg K."/>
            <person name="Xiong W."/>
            <person name="Schranz E."/>
        </authorList>
    </citation>
    <scope>NUCLEOTIDE SEQUENCE</scope>
</reference>
<comment type="subcellular location">
    <subcellularLocation>
        <location evidence="1">Membrane</location>
        <topology evidence="1">Single-pass membrane protein</topology>
    </subcellularLocation>
</comment>
<dbReference type="PANTHER" id="PTHR45631">
    <property type="entry name" value="OS07G0107800 PROTEIN-RELATED"/>
    <property type="match status" value="1"/>
</dbReference>
<evidence type="ECO:0000256" key="7">
    <source>
        <dbReference type="ARBA" id="ARBA00023136"/>
    </source>
</evidence>
<keyword evidence="6 9" id="KW-1133">Transmembrane helix</keyword>
<evidence type="ECO:0000256" key="2">
    <source>
        <dbReference type="ARBA" id="ARBA00022614"/>
    </source>
</evidence>